<dbReference type="RefSeq" id="WP_317624282.1">
    <property type="nucleotide sequence ID" value="NZ_JANFFA010000001.1"/>
</dbReference>
<reference evidence="1" key="1">
    <citation type="submission" date="2022-07" db="EMBL/GenBank/DDBJ databases">
        <authorList>
            <person name="Otstavnykh N."/>
            <person name="Isaeva M."/>
            <person name="Bystritskaya E."/>
        </authorList>
    </citation>
    <scope>NUCLEOTIDE SEQUENCE</scope>
    <source>
        <strain evidence="1">10Alg 79</strain>
    </source>
</reference>
<keyword evidence="2" id="KW-1185">Reference proteome</keyword>
<dbReference type="EMBL" id="JANFFA010000001">
    <property type="protein sequence ID" value="MDQ2092659.1"/>
    <property type="molecule type" value="Genomic_DNA"/>
</dbReference>
<name>A0AAJ1X418_9RHOB</name>
<dbReference type="Proteomes" id="UP001227162">
    <property type="component" value="Unassembled WGS sequence"/>
</dbReference>
<proteinExistence type="predicted"/>
<dbReference type="AlphaFoldDB" id="A0AAJ1X418"/>
<accession>A0AAJ1X418</accession>
<evidence type="ECO:0000313" key="1">
    <source>
        <dbReference type="EMBL" id="MDQ2092659.1"/>
    </source>
</evidence>
<gene>
    <name evidence="1" type="ORF">NOI20_00870</name>
</gene>
<evidence type="ECO:0000313" key="2">
    <source>
        <dbReference type="Proteomes" id="UP001227162"/>
    </source>
</evidence>
<sequence length="78" mass="8912">MTLFFALLALIAALITLRLWQEWAWAAKVQDQAEHIVVDHTLSASWGSHCGCFARPRLIPRDPEDYARYMAPRKGTTQ</sequence>
<reference evidence="1" key="2">
    <citation type="submission" date="2023-04" db="EMBL/GenBank/DDBJ databases">
        <title>'Rhodoalgimonas zhirmunskyi' gen. nov., isolated from a red alga.</title>
        <authorList>
            <person name="Nedashkovskaya O.I."/>
            <person name="Otstavnykh N.Y."/>
            <person name="Bystritskaya E.P."/>
            <person name="Balabanova L.A."/>
            <person name="Isaeva M.P."/>
        </authorList>
    </citation>
    <scope>NUCLEOTIDE SEQUENCE</scope>
    <source>
        <strain evidence="1">10Alg 79</strain>
    </source>
</reference>
<organism evidence="1 2">
    <name type="scientific">Rhodalgimonas zhirmunskyi</name>
    <dbReference type="NCBI Taxonomy" id="2964767"/>
    <lineage>
        <taxon>Bacteria</taxon>
        <taxon>Pseudomonadati</taxon>
        <taxon>Pseudomonadota</taxon>
        <taxon>Alphaproteobacteria</taxon>
        <taxon>Rhodobacterales</taxon>
        <taxon>Roseobacteraceae</taxon>
        <taxon>Rhodalgimonas</taxon>
    </lineage>
</organism>
<comment type="caution">
    <text evidence="1">The sequence shown here is derived from an EMBL/GenBank/DDBJ whole genome shotgun (WGS) entry which is preliminary data.</text>
</comment>
<protein>
    <submittedName>
        <fullName evidence="1">Uncharacterized protein</fullName>
    </submittedName>
</protein>